<dbReference type="EMBL" id="JAPDFR010000001">
    <property type="protein sequence ID" value="KAK0392568.1"/>
    <property type="molecule type" value="Genomic_DNA"/>
</dbReference>
<evidence type="ECO:0000313" key="1">
    <source>
        <dbReference type="EMBL" id="KAK0392568.1"/>
    </source>
</evidence>
<protein>
    <recommendedName>
        <fullName evidence="3">RNI-like protein</fullName>
    </recommendedName>
</protein>
<evidence type="ECO:0008006" key="3">
    <source>
        <dbReference type="Google" id="ProtNLM"/>
    </source>
</evidence>
<gene>
    <name evidence="1" type="ORF">NLU13_2063</name>
</gene>
<comment type="caution">
    <text evidence="1">The sequence shown here is derived from an EMBL/GenBank/DDBJ whole genome shotgun (WGS) entry which is preliminary data.</text>
</comment>
<reference evidence="1" key="1">
    <citation type="submission" date="2022-10" db="EMBL/GenBank/DDBJ databases">
        <title>Determination and structural analysis of whole genome sequence of Sarocladium strictum F4-1.</title>
        <authorList>
            <person name="Hu L."/>
            <person name="Jiang Y."/>
        </authorList>
    </citation>
    <scope>NUCLEOTIDE SEQUENCE</scope>
    <source>
        <strain evidence="1">F4-1</strain>
    </source>
</reference>
<accession>A0AA39LCT7</accession>
<proteinExistence type="predicted"/>
<keyword evidence="2" id="KW-1185">Reference proteome</keyword>
<dbReference type="AlphaFoldDB" id="A0AA39LCT7"/>
<dbReference type="Gene3D" id="3.80.10.10">
    <property type="entry name" value="Ribonuclease Inhibitor"/>
    <property type="match status" value="1"/>
</dbReference>
<dbReference type="SUPFAM" id="SSF52047">
    <property type="entry name" value="RNI-like"/>
    <property type="match status" value="1"/>
</dbReference>
<dbReference type="Proteomes" id="UP001175261">
    <property type="component" value="Unassembled WGS sequence"/>
</dbReference>
<organism evidence="1 2">
    <name type="scientific">Sarocladium strictum</name>
    <name type="common">Black bundle disease fungus</name>
    <name type="synonym">Acremonium strictum</name>
    <dbReference type="NCBI Taxonomy" id="5046"/>
    <lineage>
        <taxon>Eukaryota</taxon>
        <taxon>Fungi</taxon>
        <taxon>Dikarya</taxon>
        <taxon>Ascomycota</taxon>
        <taxon>Pezizomycotina</taxon>
        <taxon>Sordariomycetes</taxon>
        <taxon>Hypocreomycetidae</taxon>
        <taxon>Hypocreales</taxon>
        <taxon>Sarocladiaceae</taxon>
        <taxon>Sarocladium</taxon>
    </lineage>
</organism>
<dbReference type="InterPro" id="IPR032675">
    <property type="entry name" value="LRR_dom_sf"/>
</dbReference>
<name>A0AA39LCT7_SARSR</name>
<evidence type="ECO:0000313" key="2">
    <source>
        <dbReference type="Proteomes" id="UP001175261"/>
    </source>
</evidence>
<sequence>MYSAGPTVTVKPIHTSPPRAVNGLYSIDEQAHDQDADGAIHLSDHVKSIASYPMYSGLQTAAPKIMSQTPRRILNQPRKLSGSGGGGDYINARTITTHANKPVYTVRESARTEMRISTWGHHMNDFPTMGSPGSPQSPRTPRLYQRPETLKRMERTPDERFEALPGEILELVLDRLKSLHLSPGSNSCATCWMRDVASISLASRKWAKYARVALYEDIQIVGSDSPTHKKKFKMCQGGRLLLLRRTLRSNSSIAGLVRSLKVPALELPTKGTGVAKAIEQYDDLVSTLVMACPNLEKLAGPFTRYDHTFRKIFHALSTRSLLRQMDWLIEASPAQHKQPRIPKSPTKSHGLLVPESLQTYEEEAWLDLHSNWTELRTLSVHCLPGATLTPTTLLPETLTHLPSLEHLHLCNLPVNAFNDDNLLALPRLKTLTLSHITGVTSTGLSTFATRATSLGLETLTLRHTSLTSLAALARIFSNLSSLKAFSLIQAFSPLMPEGDLFSLWMMPYLASSSLKTLHWDITSIGTAGNAADGILAKSIAAGGFPALRRLRVPNDPDGIFQALCKPEERIDLPSDRFRLQDMSREDSSPPSSPIGIGFLSKSSTATSLTTSSSSSSVSTVPDGPAACSNLRSARLAAQARLEAARCMPLFRVNVTEEGGLVDAFDMAGFIGTLGSPIRYDLRPDVGATDENGGLVDVRDLTGDGGETLVSSNGRGGETAREGCCGFWNRVDGVVADKKERERWWHTERGRWRSVEM</sequence>